<evidence type="ECO:0000256" key="1">
    <source>
        <dbReference type="ARBA" id="ARBA00022723"/>
    </source>
</evidence>
<dbReference type="InterPro" id="IPR004108">
    <property type="entry name" value="Fe_hydrogenase_lsu_C"/>
</dbReference>
<dbReference type="Gene3D" id="3.30.70.20">
    <property type="match status" value="2"/>
</dbReference>
<gene>
    <name evidence="5" type="ORF">Epro_1065</name>
</gene>
<dbReference type="SUPFAM" id="SSF54862">
    <property type="entry name" value="4Fe-4S ferredoxins"/>
    <property type="match status" value="1"/>
</dbReference>
<name>A0A0G3WLW4_9BACT</name>
<accession>A0A0G3WLW4</accession>
<dbReference type="SUPFAM" id="SSF53920">
    <property type="entry name" value="Fe-only hydrogenase"/>
    <property type="match status" value="1"/>
</dbReference>
<evidence type="ECO:0000313" key="6">
    <source>
        <dbReference type="Proteomes" id="UP000035337"/>
    </source>
</evidence>
<dbReference type="GO" id="GO:0046872">
    <property type="term" value="F:metal ion binding"/>
    <property type="evidence" value="ECO:0007669"/>
    <property type="project" value="UniProtKB-KW"/>
</dbReference>
<protein>
    <submittedName>
        <fullName evidence="5">Fe-hydrogenase large subunit family protein</fullName>
    </submittedName>
</protein>
<sequence length="486" mass="53535">MNLNKNYSEHFKTEVLEEIARAFYAGTLEKDANRIPFNIIPKGQEATFRCCEYKERAILRLRALAAFGYSVNEIDEALPLTDYVAQNNPNFDHSSNKLLTILRSACKSCVKSRYMVSEICQGCLSRQCVRSCPFTSVSVNNHRAQINQDTCKNCGKCKDACPYGAILKITVPCEESCPVSAIKKADKGADKDTAVIDHSLCISCGKCVKACPFGAVIERTQFLSVLKLTKSNKKLIALMAPSIAGQFGVSMGKLKTAIKELGFSEVIEVALGADVTAENEAAEFNERVLQKGERFMTTSCCHAYVRLVQKHIPELVPFVSHTATPMHYAAEIARKKNPHAATVFISPCLSKRKEAQKDNLVDFVLSFEELEAMMKGKNINLKDCINEQFKLAITKEALTFGTFGGVLNAVKRYLSAAARQKVREEHVAGFDKKTILKLKSYAKGHAKANLIEVMCCLGGCVGGCNTVNNILNATNAINDYAQKYGK</sequence>
<dbReference type="InterPro" id="IPR050340">
    <property type="entry name" value="Cytosolic_Fe-S_CAF"/>
</dbReference>
<dbReference type="Gene3D" id="3.40.950.10">
    <property type="entry name" value="Fe-only Hydrogenase (Larger Subunit), Chain L, domain 3"/>
    <property type="match status" value="1"/>
</dbReference>
<dbReference type="InterPro" id="IPR027631">
    <property type="entry name" value="Mono_FeFe_hydrog"/>
</dbReference>
<proteinExistence type="predicted"/>
<keyword evidence="1" id="KW-0479">Metal-binding</keyword>
<feature type="domain" description="4Fe-4S ferredoxin-type" evidence="4">
    <location>
        <begin position="142"/>
        <end position="172"/>
    </location>
</feature>
<dbReference type="NCBIfam" id="TIGR04105">
    <property type="entry name" value="FeFe_hydrog_B1"/>
    <property type="match status" value="1"/>
</dbReference>
<dbReference type="RefSeq" id="WP_082121510.1">
    <property type="nucleotide sequence ID" value="NZ_CP009498.1"/>
</dbReference>
<dbReference type="PROSITE" id="PS51379">
    <property type="entry name" value="4FE4S_FER_2"/>
    <property type="match status" value="2"/>
</dbReference>
<organism evidence="5 6">
    <name type="scientific">Endomicrobium proavitum</name>
    <dbReference type="NCBI Taxonomy" id="1408281"/>
    <lineage>
        <taxon>Bacteria</taxon>
        <taxon>Pseudomonadati</taxon>
        <taxon>Elusimicrobiota</taxon>
        <taxon>Endomicrobiia</taxon>
        <taxon>Endomicrobiales</taxon>
        <taxon>Endomicrobiaceae</taxon>
        <taxon>Endomicrobium</taxon>
    </lineage>
</organism>
<keyword evidence="6" id="KW-1185">Reference proteome</keyword>
<dbReference type="AlphaFoldDB" id="A0A0G3WLW4"/>
<keyword evidence="3" id="KW-0411">Iron-sulfur</keyword>
<dbReference type="PROSITE" id="PS00198">
    <property type="entry name" value="4FE4S_FER_1"/>
    <property type="match status" value="2"/>
</dbReference>
<keyword evidence="2" id="KW-0408">Iron</keyword>
<dbReference type="STRING" id="1408281.Epro_1065"/>
<evidence type="ECO:0000256" key="3">
    <source>
        <dbReference type="ARBA" id="ARBA00023014"/>
    </source>
</evidence>
<dbReference type="InterPro" id="IPR017900">
    <property type="entry name" value="4Fe4S_Fe_S_CS"/>
</dbReference>
<evidence type="ECO:0000313" key="5">
    <source>
        <dbReference type="EMBL" id="AKL98444.1"/>
    </source>
</evidence>
<dbReference type="EMBL" id="CP009498">
    <property type="protein sequence ID" value="AKL98444.1"/>
    <property type="molecule type" value="Genomic_DNA"/>
</dbReference>
<evidence type="ECO:0000256" key="2">
    <source>
        <dbReference type="ARBA" id="ARBA00023004"/>
    </source>
</evidence>
<dbReference type="InterPro" id="IPR009016">
    <property type="entry name" value="Fe_hydrogenase"/>
</dbReference>
<dbReference type="Pfam" id="PF02906">
    <property type="entry name" value="Fe_hyd_lg_C"/>
    <property type="match status" value="1"/>
</dbReference>
<dbReference type="InterPro" id="IPR017896">
    <property type="entry name" value="4Fe4S_Fe-S-bd"/>
</dbReference>
<dbReference type="OrthoDB" id="9798098at2"/>
<dbReference type="Pfam" id="PF00037">
    <property type="entry name" value="Fer4"/>
    <property type="match status" value="1"/>
</dbReference>
<dbReference type="GO" id="GO:0051536">
    <property type="term" value="F:iron-sulfur cluster binding"/>
    <property type="evidence" value="ECO:0007669"/>
    <property type="project" value="UniProtKB-KW"/>
</dbReference>
<dbReference type="Proteomes" id="UP000035337">
    <property type="component" value="Chromosome"/>
</dbReference>
<reference evidence="5 6" key="1">
    <citation type="submission" date="2014-09" db="EMBL/GenBank/DDBJ databases">
        <title>Complete genome sequence of Endomicrobium proavitum.</title>
        <authorList>
            <person name="Zheng H."/>
        </authorList>
    </citation>
    <scope>NUCLEOTIDE SEQUENCE [LARGE SCALE GENOMIC DNA]</scope>
    <source>
        <strain evidence="5 6">Rsa215</strain>
    </source>
</reference>
<dbReference type="Pfam" id="PF12838">
    <property type="entry name" value="Fer4_7"/>
    <property type="match status" value="1"/>
</dbReference>
<dbReference type="PANTHER" id="PTHR11615">
    <property type="entry name" value="NITRATE, FORMATE, IRON DEHYDROGENASE"/>
    <property type="match status" value="1"/>
</dbReference>
<evidence type="ECO:0000259" key="4">
    <source>
        <dbReference type="PROSITE" id="PS51379"/>
    </source>
</evidence>
<dbReference type="KEGG" id="epo:Epro_1065"/>
<feature type="domain" description="4Fe-4S ferredoxin-type" evidence="4">
    <location>
        <begin position="192"/>
        <end position="221"/>
    </location>
</feature>